<dbReference type="PANTHER" id="PTHR43761:SF1">
    <property type="entry name" value="D-ISOMER SPECIFIC 2-HYDROXYACID DEHYDROGENASE CATALYTIC DOMAIN-CONTAINING PROTEIN-RELATED"/>
    <property type="match status" value="1"/>
</dbReference>
<dbReference type="EC" id="1.-.-.-" evidence="7"/>
<dbReference type="AlphaFoldDB" id="A0A1S8TSE1"/>
<evidence type="ECO:0000256" key="1">
    <source>
        <dbReference type="ARBA" id="ARBA00005854"/>
    </source>
</evidence>
<dbReference type="OrthoDB" id="9805416at2"/>
<accession>A0A1S8TSE1</accession>
<dbReference type="PROSITE" id="PS00670">
    <property type="entry name" value="D_2_HYDROXYACID_DH_2"/>
    <property type="match status" value="1"/>
</dbReference>
<dbReference type="InterPro" id="IPR050418">
    <property type="entry name" value="D-iso_2-hydroxyacid_DH_PdxB"/>
</dbReference>
<comment type="caution">
    <text evidence="7">The sequence shown here is derived from an EMBL/GenBank/DDBJ whole genome shotgun (WGS) entry which is preliminary data.</text>
</comment>
<dbReference type="GO" id="GO:0051287">
    <property type="term" value="F:NAD binding"/>
    <property type="evidence" value="ECO:0007669"/>
    <property type="project" value="InterPro"/>
</dbReference>
<organism evidence="7 8">
    <name type="scientific">Clostridium puniceum</name>
    <dbReference type="NCBI Taxonomy" id="29367"/>
    <lineage>
        <taxon>Bacteria</taxon>
        <taxon>Bacillati</taxon>
        <taxon>Bacillota</taxon>
        <taxon>Clostridia</taxon>
        <taxon>Eubacteriales</taxon>
        <taxon>Clostridiaceae</taxon>
        <taxon>Clostridium</taxon>
    </lineage>
</organism>
<feature type="domain" description="D-isomer specific 2-hydroxyacid dehydrogenase NAD-binding" evidence="6">
    <location>
        <begin position="106"/>
        <end position="287"/>
    </location>
</feature>
<evidence type="ECO:0000259" key="5">
    <source>
        <dbReference type="Pfam" id="PF00389"/>
    </source>
</evidence>
<gene>
    <name evidence="7" type="ORF">CLPUN_13230</name>
</gene>
<keyword evidence="2 4" id="KW-0560">Oxidoreductase</keyword>
<evidence type="ECO:0000256" key="2">
    <source>
        <dbReference type="ARBA" id="ARBA00023002"/>
    </source>
</evidence>
<dbReference type="CDD" id="cd12162">
    <property type="entry name" value="2-Hacid_dh_4"/>
    <property type="match status" value="1"/>
</dbReference>
<dbReference type="InterPro" id="IPR036291">
    <property type="entry name" value="NAD(P)-bd_dom_sf"/>
</dbReference>
<dbReference type="EMBL" id="LZZM01000080">
    <property type="protein sequence ID" value="OOM80657.1"/>
    <property type="molecule type" value="Genomic_DNA"/>
</dbReference>
<evidence type="ECO:0000256" key="4">
    <source>
        <dbReference type="RuleBase" id="RU003719"/>
    </source>
</evidence>
<dbReference type="InterPro" id="IPR006140">
    <property type="entry name" value="D-isomer_DH_NAD-bd"/>
</dbReference>
<dbReference type="STRING" id="29367.CLPUN_13230"/>
<dbReference type="InterPro" id="IPR029753">
    <property type="entry name" value="D-isomer_DH_CS"/>
</dbReference>
<reference evidence="7 8" key="1">
    <citation type="submission" date="2016-05" db="EMBL/GenBank/DDBJ databases">
        <title>Microbial solvent formation.</title>
        <authorList>
            <person name="Poehlein A."/>
            <person name="Montoya Solano J.D."/>
            <person name="Flitsch S."/>
            <person name="Krabben P."/>
            <person name="Duerre P."/>
            <person name="Daniel R."/>
        </authorList>
    </citation>
    <scope>NUCLEOTIDE SEQUENCE [LARGE SCALE GENOMIC DNA]</scope>
    <source>
        <strain evidence="7 8">DSM 2619</strain>
    </source>
</reference>
<dbReference type="Gene3D" id="3.40.50.720">
    <property type="entry name" value="NAD(P)-binding Rossmann-like Domain"/>
    <property type="match status" value="2"/>
</dbReference>
<feature type="domain" description="D-isomer specific 2-hydroxyacid dehydrogenase catalytic" evidence="5">
    <location>
        <begin position="15"/>
        <end position="316"/>
    </location>
</feature>
<evidence type="ECO:0000313" key="8">
    <source>
        <dbReference type="Proteomes" id="UP000190890"/>
    </source>
</evidence>
<dbReference type="Proteomes" id="UP000190890">
    <property type="component" value="Unassembled WGS sequence"/>
</dbReference>
<keyword evidence="8" id="KW-1185">Reference proteome</keyword>
<protein>
    <submittedName>
        <fullName evidence="7">Putative 2-hydroxyacid dehydrogenase</fullName>
        <ecNumber evidence="7">1.-.-.-</ecNumber>
    </submittedName>
</protein>
<dbReference type="SUPFAM" id="SSF52283">
    <property type="entry name" value="Formate/glycerate dehydrogenase catalytic domain-like"/>
    <property type="match status" value="1"/>
</dbReference>
<dbReference type="InterPro" id="IPR006139">
    <property type="entry name" value="D-isomer_2_OHA_DH_cat_dom"/>
</dbReference>
<sequence>MKKIVVLDGKTLGNVDYIKLNEFGQVIYYDLTLKEEVADRIKDANIILTNKVVLNRENLKNATELELICEAATGYNNIDIEYARERKIAVTNVTGYSTTTVAQHTFAMLLHLYDNISYFDNYIKSGEYSKSPMFTNLEVPYKDLCGKVWGIIGLGNIGKRVAKIAQAFGARVVYYSTSGKNADSDYARVEFDSLLKQCDIISIHAPLNEKTEGLINYEAFTKMKKDAVVINVARGPIIVDKDLARAIDEDIIGGAALDVFKIEPIPLENPLINIKNKNKLVLTPHVAWASEEARNRLFADLLENISAYNRKEIRNRVEL</sequence>
<dbReference type="SUPFAM" id="SSF51735">
    <property type="entry name" value="NAD(P)-binding Rossmann-fold domains"/>
    <property type="match status" value="1"/>
</dbReference>
<dbReference type="Pfam" id="PF02826">
    <property type="entry name" value="2-Hacid_dh_C"/>
    <property type="match status" value="1"/>
</dbReference>
<evidence type="ECO:0000259" key="6">
    <source>
        <dbReference type="Pfam" id="PF02826"/>
    </source>
</evidence>
<comment type="similarity">
    <text evidence="1 4">Belongs to the D-isomer specific 2-hydroxyacid dehydrogenase family.</text>
</comment>
<dbReference type="PANTHER" id="PTHR43761">
    <property type="entry name" value="D-ISOMER SPECIFIC 2-HYDROXYACID DEHYDROGENASE FAMILY PROTEIN (AFU_ORTHOLOGUE AFUA_1G13630)"/>
    <property type="match status" value="1"/>
</dbReference>
<dbReference type="RefSeq" id="WP_077846530.1">
    <property type="nucleotide sequence ID" value="NZ_LZZM01000080.1"/>
</dbReference>
<keyword evidence="3" id="KW-0520">NAD</keyword>
<dbReference type="GO" id="GO:0016616">
    <property type="term" value="F:oxidoreductase activity, acting on the CH-OH group of donors, NAD or NADP as acceptor"/>
    <property type="evidence" value="ECO:0007669"/>
    <property type="project" value="InterPro"/>
</dbReference>
<dbReference type="Pfam" id="PF00389">
    <property type="entry name" value="2-Hacid_dh"/>
    <property type="match status" value="1"/>
</dbReference>
<evidence type="ECO:0000313" key="7">
    <source>
        <dbReference type="EMBL" id="OOM80657.1"/>
    </source>
</evidence>
<proteinExistence type="inferred from homology"/>
<dbReference type="NCBIfam" id="NF006263">
    <property type="entry name" value="PRK08410.1"/>
    <property type="match status" value="1"/>
</dbReference>
<dbReference type="PROSITE" id="PS00671">
    <property type="entry name" value="D_2_HYDROXYACID_DH_3"/>
    <property type="match status" value="1"/>
</dbReference>
<evidence type="ECO:0000256" key="3">
    <source>
        <dbReference type="ARBA" id="ARBA00023027"/>
    </source>
</evidence>
<name>A0A1S8TSE1_9CLOT</name>